<evidence type="ECO:0000256" key="4">
    <source>
        <dbReference type="ARBA" id="ARBA00022884"/>
    </source>
</evidence>
<evidence type="ECO:0000256" key="8">
    <source>
        <dbReference type="RuleBase" id="RU003761"/>
    </source>
</evidence>
<dbReference type="GO" id="GO:0005886">
    <property type="term" value="C:plasma membrane"/>
    <property type="evidence" value="ECO:0007669"/>
    <property type="project" value="UniProtKB-SubCell"/>
</dbReference>
<dbReference type="GO" id="GO:0005737">
    <property type="term" value="C:cytoplasm"/>
    <property type="evidence" value="ECO:0007669"/>
    <property type="project" value="UniProtKB-SubCell"/>
</dbReference>
<dbReference type="GO" id="GO:0000028">
    <property type="term" value="P:ribosomal small subunit assembly"/>
    <property type="evidence" value="ECO:0007669"/>
    <property type="project" value="TreeGrafter"/>
</dbReference>
<dbReference type="CDD" id="cd22534">
    <property type="entry name" value="KH-II_Era"/>
    <property type="match status" value="1"/>
</dbReference>
<dbReference type="InterPro" id="IPR009019">
    <property type="entry name" value="KH_sf_prok-type"/>
</dbReference>
<dbReference type="PRINTS" id="PR00326">
    <property type="entry name" value="GTP1OBG"/>
</dbReference>
<dbReference type="GO" id="GO:0070181">
    <property type="term" value="F:small ribosomal subunit rRNA binding"/>
    <property type="evidence" value="ECO:0007669"/>
    <property type="project" value="UniProtKB-UniRule"/>
</dbReference>
<feature type="domain" description="KH type-2" evidence="9">
    <location>
        <begin position="189"/>
        <end position="274"/>
    </location>
</feature>
<evidence type="ECO:0000256" key="7">
    <source>
        <dbReference type="PROSITE-ProRule" id="PRU01050"/>
    </source>
</evidence>
<protein>
    <recommendedName>
        <fullName evidence="2 6">GTPase Era</fullName>
    </recommendedName>
</protein>
<dbReference type="SUPFAM" id="SSF52540">
    <property type="entry name" value="P-loop containing nucleoside triphosphate hydrolases"/>
    <property type="match status" value="1"/>
</dbReference>
<keyword evidence="5 6" id="KW-0342">GTP-binding</keyword>
<keyword evidence="6" id="KW-0472">Membrane</keyword>
<reference evidence="11 12" key="1">
    <citation type="journal article" date="2015" name="Microbiome">
        <title>Genomic resolution of linkages in carbon, nitrogen, and sulfur cycling among widespread estuary sediment bacteria.</title>
        <authorList>
            <person name="Baker B.J."/>
            <person name="Lazar C.S."/>
            <person name="Teske A.P."/>
            <person name="Dick G.J."/>
        </authorList>
    </citation>
    <scope>NUCLEOTIDE SEQUENCE [LARGE SCALE GENOMIC DNA]</scope>
    <source>
        <strain evidence="11">SM23_60</strain>
    </source>
</reference>
<evidence type="ECO:0000259" key="9">
    <source>
        <dbReference type="PROSITE" id="PS50823"/>
    </source>
</evidence>
<dbReference type="HAMAP" id="MF_00367">
    <property type="entry name" value="GTPase_Era"/>
    <property type="match status" value="1"/>
</dbReference>
<accession>A0A0S8GI69</accession>
<dbReference type="FunFam" id="3.30.300.20:FF:000003">
    <property type="entry name" value="GTPase Era"/>
    <property type="match status" value="1"/>
</dbReference>
<dbReference type="InterPro" id="IPR005225">
    <property type="entry name" value="Small_GTP-bd"/>
</dbReference>
<dbReference type="NCBIfam" id="TIGR00436">
    <property type="entry name" value="era"/>
    <property type="match status" value="1"/>
</dbReference>
<dbReference type="Gene3D" id="3.40.50.300">
    <property type="entry name" value="P-loop containing nucleotide triphosphate hydrolases"/>
    <property type="match status" value="1"/>
</dbReference>
<dbReference type="Proteomes" id="UP000051096">
    <property type="component" value="Unassembled WGS sequence"/>
</dbReference>
<feature type="binding site" evidence="6">
    <location>
        <begin position="10"/>
        <end position="17"/>
    </location>
    <ligand>
        <name>GTP</name>
        <dbReference type="ChEBI" id="CHEBI:37565"/>
    </ligand>
</feature>
<name>A0A0S8GI69_UNCW3</name>
<dbReference type="GO" id="GO:0005525">
    <property type="term" value="F:GTP binding"/>
    <property type="evidence" value="ECO:0007669"/>
    <property type="project" value="UniProtKB-UniRule"/>
</dbReference>
<feature type="region of interest" description="G2" evidence="7">
    <location>
        <begin position="36"/>
        <end position="40"/>
    </location>
</feature>
<comment type="similarity">
    <text evidence="1 6 7 8">Belongs to the TRAFAC class TrmE-Era-EngA-EngB-Septin-like GTPase superfamily. Era GTPase family.</text>
</comment>
<dbReference type="InterPro" id="IPR004044">
    <property type="entry name" value="KH_dom_type_2"/>
</dbReference>
<evidence type="ECO:0000256" key="5">
    <source>
        <dbReference type="ARBA" id="ARBA00023134"/>
    </source>
</evidence>
<proteinExistence type="inferred from homology"/>
<comment type="subcellular location">
    <subcellularLocation>
        <location evidence="6">Cytoplasm</location>
    </subcellularLocation>
    <subcellularLocation>
        <location evidence="6">Cell membrane</location>
        <topology evidence="6">Peripheral membrane protein</topology>
    </subcellularLocation>
</comment>
<dbReference type="GO" id="GO:0043024">
    <property type="term" value="F:ribosomal small subunit binding"/>
    <property type="evidence" value="ECO:0007669"/>
    <property type="project" value="TreeGrafter"/>
</dbReference>
<keyword evidence="6" id="KW-0699">rRNA-binding</keyword>
<evidence type="ECO:0000256" key="3">
    <source>
        <dbReference type="ARBA" id="ARBA00022741"/>
    </source>
</evidence>
<dbReference type="InterPro" id="IPR015946">
    <property type="entry name" value="KH_dom-like_a/b"/>
</dbReference>
<feature type="region of interest" description="G4" evidence="7">
    <location>
        <begin position="117"/>
        <end position="120"/>
    </location>
</feature>
<dbReference type="NCBIfam" id="TIGR00231">
    <property type="entry name" value="small_GTP"/>
    <property type="match status" value="1"/>
</dbReference>
<keyword evidence="6" id="KW-0690">Ribosome biogenesis</keyword>
<organism evidence="11 12">
    <name type="scientific">candidate division WOR_3 bacterium SM23_60</name>
    <dbReference type="NCBI Taxonomy" id="1703780"/>
    <lineage>
        <taxon>Bacteria</taxon>
        <taxon>Bacteria division WOR-3</taxon>
    </lineage>
</organism>
<feature type="region of interest" description="G3" evidence="7">
    <location>
        <begin position="57"/>
        <end position="60"/>
    </location>
</feature>
<feature type="region of interest" description="G1" evidence="7">
    <location>
        <begin position="10"/>
        <end position="17"/>
    </location>
</feature>
<comment type="function">
    <text evidence="6">An essential GTPase that binds both GDP and GTP, with rapid nucleotide exchange. Plays a role in 16S rRNA processing and 30S ribosomal subunit biogenesis and possibly also in cell cycle regulation and energy metabolism.</text>
</comment>
<dbReference type="Pfam" id="PF07650">
    <property type="entry name" value="KH_2"/>
    <property type="match status" value="1"/>
</dbReference>
<dbReference type="Pfam" id="PF01926">
    <property type="entry name" value="MMR_HSR1"/>
    <property type="match status" value="1"/>
</dbReference>
<sequence>MKSGYVSIIGKPNVGKSTLLNRLLDVKLSIVSSKPQTTRHRVLGILTEGDYQCYFLDTPGLIAPQYELQKVMMDQIKRAVDDADVIVWMIDPWHKQEDCINDLTWSITDKSTICCINKVDLIAKSKILPIIEMVKELSIHDIVPVSALNGDGMQELKQVVFGHLPEGPFLYPSEDISDSPERFFVAEIIREQVFNQFSKEVPYASCVVIDDFKEREKGKDYIRAVIYVERESQKGILIGKGGAALKKVGADARKEIEEFLGRPVYLDLWVKVRAKWRKDKRFLKEIGY</sequence>
<evidence type="ECO:0000256" key="2">
    <source>
        <dbReference type="ARBA" id="ARBA00020484"/>
    </source>
</evidence>
<feature type="binding site" evidence="6">
    <location>
        <begin position="117"/>
        <end position="120"/>
    </location>
    <ligand>
        <name>GTP</name>
        <dbReference type="ChEBI" id="CHEBI:37565"/>
    </ligand>
</feature>
<dbReference type="AlphaFoldDB" id="A0A0S8GI69"/>
<dbReference type="PATRIC" id="fig|1703780.3.peg.1699"/>
<dbReference type="Gene3D" id="3.30.300.20">
    <property type="match status" value="1"/>
</dbReference>
<dbReference type="PROSITE" id="PS50823">
    <property type="entry name" value="KH_TYPE_2"/>
    <property type="match status" value="1"/>
</dbReference>
<dbReference type="PANTHER" id="PTHR42698:SF2">
    <property type="entry name" value="GTPASE ERA-LIKE, CHLOROPLASTIC"/>
    <property type="match status" value="1"/>
</dbReference>
<comment type="subunit">
    <text evidence="6">Monomer.</text>
</comment>
<dbReference type="InterPro" id="IPR005662">
    <property type="entry name" value="GTPase_Era-like"/>
</dbReference>
<gene>
    <name evidence="6" type="primary">era</name>
    <name evidence="11" type="ORF">AMJ87_04070</name>
</gene>
<dbReference type="EMBL" id="LJUO01000025">
    <property type="protein sequence ID" value="KPK72687.1"/>
    <property type="molecule type" value="Genomic_DNA"/>
</dbReference>
<feature type="binding site" evidence="6">
    <location>
        <begin position="57"/>
        <end position="61"/>
    </location>
    <ligand>
        <name>GTP</name>
        <dbReference type="ChEBI" id="CHEBI:37565"/>
    </ligand>
</feature>
<keyword evidence="6" id="KW-1003">Cell membrane</keyword>
<dbReference type="InterPro" id="IPR006073">
    <property type="entry name" value="GTP-bd"/>
</dbReference>
<comment type="caution">
    <text evidence="11">The sequence shown here is derived from an EMBL/GenBank/DDBJ whole genome shotgun (WGS) entry which is preliminary data.</text>
</comment>
<evidence type="ECO:0000256" key="6">
    <source>
        <dbReference type="HAMAP-Rule" id="MF_00367"/>
    </source>
</evidence>
<feature type="region of interest" description="G5" evidence="7">
    <location>
        <begin position="145"/>
        <end position="147"/>
    </location>
</feature>
<keyword evidence="6" id="KW-0963">Cytoplasm</keyword>
<feature type="domain" description="Era-type G" evidence="10">
    <location>
        <begin position="2"/>
        <end position="166"/>
    </location>
</feature>
<keyword evidence="3 6" id="KW-0547">Nucleotide-binding</keyword>
<dbReference type="NCBIfam" id="NF000908">
    <property type="entry name" value="PRK00089.1"/>
    <property type="match status" value="1"/>
</dbReference>
<evidence type="ECO:0000259" key="10">
    <source>
        <dbReference type="PROSITE" id="PS51713"/>
    </source>
</evidence>
<evidence type="ECO:0000256" key="1">
    <source>
        <dbReference type="ARBA" id="ARBA00007921"/>
    </source>
</evidence>
<dbReference type="InterPro" id="IPR030388">
    <property type="entry name" value="G_ERA_dom"/>
</dbReference>
<dbReference type="CDD" id="cd04163">
    <property type="entry name" value="Era"/>
    <property type="match status" value="1"/>
</dbReference>
<evidence type="ECO:0000313" key="11">
    <source>
        <dbReference type="EMBL" id="KPK72687.1"/>
    </source>
</evidence>
<dbReference type="GO" id="GO:0003924">
    <property type="term" value="F:GTPase activity"/>
    <property type="evidence" value="ECO:0007669"/>
    <property type="project" value="UniProtKB-UniRule"/>
</dbReference>
<dbReference type="PANTHER" id="PTHR42698">
    <property type="entry name" value="GTPASE ERA"/>
    <property type="match status" value="1"/>
</dbReference>
<dbReference type="SUPFAM" id="SSF54814">
    <property type="entry name" value="Prokaryotic type KH domain (KH-domain type II)"/>
    <property type="match status" value="1"/>
</dbReference>
<evidence type="ECO:0000313" key="12">
    <source>
        <dbReference type="Proteomes" id="UP000051096"/>
    </source>
</evidence>
<dbReference type="InterPro" id="IPR027417">
    <property type="entry name" value="P-loop_NTPase"/>
</dbReference>
<dbReference type="PROSITE" id="PS51713">
    <property type="entry name" value="G_ERA"/>
    <property type="match status" value="1"/>
</dbReference>
<keyword evidence="4 6" id="KW-0694">RNA-binding</keyword>